<evidence type="ECO:0000256" key="1">
    <source>
        <dbReference type="SAM" id="MobiDB-lite"/>
    </source>
</evidence>
<dbReference type="AlphaFoldDB" id="A0A4P2QYS7"/>
<proteinExistence type="predicted"/>
<organism evidence="2 3">
    <name type="scientific">Sorangium cellulosum</name>
    <name type="common">Polyangium cellulosum</name>
    <dbReference type="NCBI Taxonomy" id="56"/>
    <lineage>
        <taxon>Bacteria</taxon>
        <taxon>Pseudomonadati</taxon>
        <taxon>Myxococcota</taxon>
        <taxon>Polyangia</taxon>
        <taxon>Polyangiales</taxon>
        <taxon>Polyangiaceae</taxon>
        <taxon>Sorangium</taxon>
    </lineage>
</organism>
<dbReference type="Proteomes" id="UP000295497">
    <property type="component" value="Chromosome"/>
</dbReference>
<dbReference type="EMBL" id="CP012672">
    <property type="protein sequence ID" value="AUX35744.1"/>
    <property type="molecule type" value="Genomic_DNA"/>
</dbReference>
<evidence type="ECO:0000313" key="2">
    <source>
        <dbReference type="EMBL" id="AUX35744.1"/>
    </source>
</evidence>
<feature type="region of interest" description="Disordered" evidence="1">
    <location>
        <begin position="78"/>
        <end position="102"/>
    </location>
</feature>
<protein>
    <submittedName>
        <fullName evidence="2">Uncharacterized protein</fullName>
    </submittedName>
</protein>
<dbReference type="RefSeq" id="WP_129578712.1">
    <property type="nucleotide sequence ID" value="NZ_CP012672.1"/>
</dbReference>
<evidence type="ECO:0000313" key="3">
    <source>
        <dbReference type="Proteomes" id="UP000295497"/>
    </source>
</evidence>
<accession>A0A4P2QYS7</accession>
<name>A0A4P2QYS7_SORCE</name>
<feature type="compositionally biased region" description="Pro residues" evidence="1">
    <location>
        <begin position="78"/>
        <end position="95"/>
    </location>
</feature>
<sequence>MRPKARAEPAETPGHARRPDARATRGGLLLAARATRGGLLLAARAALGGLLPAARAARRALLPAAALLALLPACAPAPAAPPAPPPRPAPPPPPSTLGDGELGEYRSDRFDLVLPLPDARGFRVEDGEGPWLVATHAASSTSLLVRTWREDGRASRAACEARARLWRDLPRPDQSLTAVERRIDVPEGFDTVVAIGVADTPPGAPIDGFAVAFGGSGRRCFAFVAETRAAGPSAERLVAERLAAMVELSLGGLRLVRETTPAVPREPPP</sequence>
<gene>
    <name evidence="2" type="ORF">SOCE836_079420</name>
</gene>
<feature type="region of interest" description="Disordered" evidence="1">
    <location>
        <begin position="1"/>
        <end position="23"/>
    </location>
</feature>
<reference evidence="2 3" key="1">
    <citation type="submission" date="2015-09" db="EMBL/GenBank/DDBJ databases">
        <title>Sorangium comparison.</title>
        <authorList>
            <person name="Zaburannyi N."/>
            <person name="Bunk B."/>
            <person name="Overmann J."/>
            <person name="Mueller R."/>
        </authorList>
    </citation>
    <scope>NUCLEOTIDE SEQUENCE [LARGE SCALE GENOMIC DNA]</scope>
    <source>
        <strain evidence="2 3">So ce836</strain>
    </source>
</reference>